<dbReference type="SUPFAM" id="SSF55874">
    <property type="entry name" value="ATPase domain of HSP90 chaperone/DNA topoisomerase II/histidine kinase"/>
    <property type="match status" value="1"/>
</dbReference>
<dbReference type="PATRIC" id="fig|579748.3.peg.3402"/>
<dbReference type="GO" id="GO:0000155">
    <property type="term" value="F:phosphorelay sensor kinase activity"/>
    <property type="evidence" value="ECO:0007669"/>
    <property type="project" value="InterPro"/>
</dbReference>
<gene>
    <name evidence="10" type="ORF">TW81_16470</name>
</gene>
<dbReference type="InterPro" id="IPR003594">
    <property type="entry name" value="HATPase_dom"/>
</dbReference>
<feature type="transmembrane region" description="Helical" evidence="7">
    <location>
        <begin position="176"/>
        <end position="198"/>
    </location>
</feature>
<dbReference type="SMART" id="SM00387">
    <property type="entry name" value="HATPase_c"/>
    <property type="match status" value="1"/>
</dbReference>
<dbReference type="GO" id="GO:0016787">
    <property type="term" value="F:hydrolase activity"/>
    <property type="evidence" value="ECO:0007669"/>
    <property type="project" value="UniProtKB-KW"/>
</dbReference>
<keyword evidence="3 6" id="KW-0597">Phosphoprotein</keyword>
<evidence type="ECO:0000256" key="4">
    <source>
        <dbReference type="ARBA" id="ARBA00022801"/>
    </source>
</evidence>
<sequence length="698" mass="78576">MRHSVILTVGVLSIALVLMIGYVFYSLSEIRNATPQPYVTIVNNNLAVKIKLLSVKNELLSYANRPTAQSLAQMKLKVRIFKSSILQDIDSERTLQLHSQFGNVRQLAKITSLIESVLSRVIALELGSRAQLDLALAELNNVYREVNSYISTFVANVQTNQMQFILYKDDFYNRQYIYLLLILGGSIVMIFVISWMYLNQRQLSRDLQQHTDKLEEAKILAEQSATAKARFLANMSHEMRTPLNAIIGLSHQEYFSSADEQTRHFVSMINRSGQHLLKLINSVLDISKIEHGNMKLEQDAFYCSELIELSKTLLVDLDKEGVEVFFSSRFNTDYRLIGDKTRLLQIINNLCYNAIKFTDSGYVDAHFSVEDSSQQSHLKIKITDTGIGMSQEHLNKVFEEFTQADDSITRKYGGTGLGLSICQSLVSLMRGTLEVESELNKGTLFTVTIPVEIDGARDMVCPTGLSGRVRVVTENRQARELIAGELTSLNLFNQQGDISVYYQGDEKALSQEVQEMITPDKRWVVIGDLQTELPNLPLLTRLAKPYDIFSLLKVLNQQLNREAGEGVSSPQQELPQLSALIVEDMRVNQIVAQKMLATLNVATTAVNNGQECLDLLKQRHFDIIFMDIQMPIMDGLEALKCIRQQGLAQGTAIVALTANAYDQEVTQYLELGFSDVVPKPMQKELVEHVVQKHMASAS</sequence>
<dbReference type="InterPro" id="IPR011006">
    <property type="entry name" value="CheY-like_superfamily"/>
</dbReference>
<protein>
    <recommendedName>
        <fullName evidence="2">histidine kinase</fullName>
        <ecNumber evidence="2">2.7.13.3</ecNumber>
    </recommendedName>
</protein>
<dbReference type="PROSITE" id="PS50110">
    <property type="entry name" value="RESPONSE_REGULATORY"/>
    <property type="match status" value="1"/>
</dbReference>
<dbReference type="Pfam" id="PF00512">
    <property type="entry name" value="HisKA"/>
    <property type="match status" value="1"/>
</dbReference>
<keyword evidence="10" id="KW-0418">Kinase</keyword>
<dbReference type="CDD" id="cd16922">
    <property type="entry name" value="HATPase_EvgS-ArcB-TorS-like"/>
    <property type="match status" value="1"/>
</dbReference>
<feature type="domain" description="Response regulatory" evidence="9">
    <location>
        <begin position="578"/>
        <end position="694"/>
    </location>
</feature>
<keyword evidence="11" id="KW-1185">Reference proteome</keyword>
<evidence type="ECO:0000313" key="11">
    <source>
        <dbReference type="Proteomes" id="UP000033673"/>
    </source>
</evidence>
<dbReference type="PROSITE" id="PS50109">
    <property type="entry name" value="HIS_KIN"/>
    <property type="match status" value="1"/>
</dbReference>
<dbReference type="PANTHER" id="PTHR45339">
    <property type="entry name" value="HYBRID SIGNAL TRANSDUCTION HISTIDINE KINASE J"/>
    <property type="match status" value="1"/>
</dbReference>
<keyword evidence="7" id="KW-1133">Transmembrane helix</keyword>
<feature type="modified residue" description="4-aspartylphosphate" evidence="6">
    <location>
        <position position="627"/>
    </location>
</feature>
<evidence type="ECO:0000256" key="6">
    <source>
        <dbReference type="PROSITE-ProRule" id="PRU00169"/>
    </source>
</evidence>
<dbReference type="Pfam" id="PF00072">
    <property type="entry name" value="Response_reg"/>
    <property type="match status" value="1"/>
</dbReference>
<evidence type="ECO:0000256" key="3">
    <source>
        <dbReference type="ARBA" id="ARBA00022553"/>
    </source>
</evidence>
<comment type="catalytic activity">
    <reaction evidence="1">
        <text>ATP + protein L-histidine = ADP + protein N-phospho-L-histidine.</text>
        <dbReference type="EC" id="2.7.13.3"/>
    </reaction>
</comment>
<dbReference type="Proteomes" id="UP000033673">
    <property type="component" value="Unassembled WGS sequence"/>
</dbReference>
<dbReference type="InterPro" id="IPR005467">
    <property type="entry name" value="His_kinase_dom"/>
</dbReference>
<dbReference type="STRING" id="579748.TW81_16470"/>
<dbReference type="PRINTS" id="PR00344">
    <property type="entry name" value="BCTRLSENSOR"/>
</dbReference>
<dbReference type="InterPro" id="IPR004358">
    <property type="entry name" value="Sig_transdc_His_kin-like_C"/>
</dbReference>
<dbReference type="PANTHER" id="PTHR45339:SF1">
    <property type="entry name" value="HYBRID SIGNAL TRANSDUCTION HISTIDINE KINASE J"/>
    <property type="match status" value="1"/>
</dbReference>
<evidence type="ECO:0000256" key="5">
    <source>
        <dbReference type="ARBA" id="ARBA00023012"/>
    </source>
</evidence>
<dbReference type="Pfam" id="PF02518">
    <property type="entry name" value="HATPase_c"/>
    <property type="match status" value="1"/>
</dbReference>
<dbReference type="SMART" id="SM00388">
    <property type="entry name" value="HisKA"/>
    <property type="match status" value="1"/>
</dbReference>
<dbReference type="EMBL" id="JXXV01000028">
    <property type="protein sequence ID" value="KJY81994.1"/>
    <property type="molecule type" value="Genomic_DNA"/>
</dbReference>
<keyword evidence="4" id="KW-0378">Hydrolase</keyword>
<accession>A0A0F4NGE3</accession>
<dbReference type="AlphaFoldDB" id="A0A0F4NGE3"/>
<reference evidence="10 11" key="1">
    <citation type="journal article" date="2015" name="BMC Genomics">
        <title>Genome mining reveals unlocked bioactive potential of marine Gram-negative bacteria.</title>
        <authorList>
            <person name="Machado H."/>
            <person name="Sonnenschein E.C."/>
            <person name="Melchiorsen J."/>
            <person name="Gram L."/>
        </authorList>
    </citation>
    <scope>NUCLEOTIDE SEQUENCE [LARGE SCALE GENOMIC DNA]</scope>
    <source>
        <strain evidence="10 11">S2757</strain>
    </source>
</reference>
<evidence type="ECO:0000256" key="7">
    <source>
        <dbReference type="SAM" id="Phobius"/>
    </source>
</evidence>
<organism evidence="10 11">
    <name type="scientific">Vibrio galatheae</name>
    <dbReference type="NCBI Taxonomy" id="579748"/>
    <lineage>
        <taxon>Bacteria</taxon>
        <taxon>Pseudomonadati</taxon>
        <taxon>Pseudomonadota</taxon>
        <taxon>Gammaproteobacteria</taxon>
        <taxon>Vibrionales</taxon>
        <taxon>Vibrionaceae</taxon>
        <taxon>Vibrio</taxon>
    </lineage>
</organism>
<dbReference type="CDD" id="cd00082">
    <property type="entry name" value="HisKA"/>
    <property type="match status" value="1"/>
</dbReference>
<dbReference type="EC" id="2.7.13.3" evidence="2"/>
<feature type="domain" description="Histidine kinase" evidence="8">
    <location>
        <begin position="234"/>
        <end position="453"/>
    </location>
</feature>
<dbReference type="FunFam" id="3.30.565.10:FF:000010">
    <property type="entry name" value="Sensor histidine kinase RcsC"/>
    <property type="match status" value="1"/>
</dbReference>
<dbReference type="Gene3D" id="1.10.287.130">
    <property type="match status" value="1"/>
</dbReference>
<dbReference type="InterPro" id="IPR001789">
    <property type="entry name" value="Sig_transdc_resp-reg_receiver"/>
</dbReference>
<evidence type="ECO:0000313" key="10">
    <source>
        <dbReference type="EMBL" id="KJY81994.1"/>
    </source>
</evidence>
<dbReference type="InterPro" id="IPR003661">
    <property type="entry name" value="HisK_dim/P_dom"/>
</dbReference>
<dbReference type="Gene3D" id="3.30.565.10">
    <property type="entry name" value="Histidine kinase-like ATPase, C-terminal domain"/>
    <property type="match status" value="1"/>
</dbReference>
<dbReference type="SMART" id="SM00448">
    <property type="entry name" value="REC"/>
    <property type="match status" value="1"/>
</dbReference>
<evidence type="ECO:0000256" key="2">
    <source>
        <dbReference type="ARBA" id="ARBA00012438"/>
    </source>
</evidence>
<dbReference type="InterPro" id="IPR036890">
    <property type="entry name" value="HATPase_C_sf"/>
</dbReference>
<dbReference type="CDD" id="cd17546">
    <property type="entry name" value="REC_hyHK_CKI1_RcsC-like"/>
    <property type="match status" value="1"/>
</dbReference>
<dbReference type="Gene3D" id="3.40.50.2300">
    <property type="match status" value="1"/>
</dbReference>
<evidence type="ECO:0000256" key="1">
    <source>
        <dbReference type="ARBA" id="ARBA00000085"/>
    </source>
</evidence>
<dbReference type="SUPFAM" id="SSF52172">
    <property type="entry name" value="CheY-like"/>
    <property type="match status" value="1"/>
</dbReference>
<keyword evidence="10" id="KW-0808">Transferase</keyword>
<keyword evidence="7" id="KW-0472">Membrane</keyword>
<name>A0A0F4NGE3_9VIBR</name>
<keyword evidence="5" id="KW-0902">Two-component regulatory system</keyword>
<keyword evidence="7" id="KW-0812">Transmembrane</keyword>
<evidence type="ECO:0000259" key="9">
    <source>
        <dbReference type="PROSITE" id="PS50110"/>
    </source>
</evidence>
<dbReference type="InterPro" id="IPR036097">
    <property type="entry name" value="HisK_dim/P_sf"/>
</dbReference>
<proteinExistence type="predicted"/>
<comment type="caution">
    <text evidence="10">The sequence shown here is derived from an EMBL/GenBank/DDBJ whole genome shotgun (WGS) entry which is preliminary data.</text>
</comment>
<evidence type="ECO:0000259" key="8">
    <source>
        <dbReference type="PROSITE" id="PS50109"/>
    </source>
</evidence>
<feature type="transmembrane region" description="Helical" evidence="7">
    <location>
        <begin position="6"/>
        <end position="25"/>
    </location>
</feature>
<dbReference type="SUPFAM" id="SSF47384">
    <property type="entry name" value="Homodimeric domain of signal transducing histidine kinase"/>
    <property type="match status" value="1"/>
</dbReference>